<dbReference type="AlphaFoldDB" id="A0A1H1B7D0"/>
<evidence type="ECO:0000313" key="2">
    <source>
        <dbReference type="EMBL" id="SDQ47865.1"/>
    </source>
</evidence>
<dbReference type="RefSeq" id="WP_010156232.1">
    <property type="nucleotide sequence ID" value="NZ_FNKB01000001.1"/>
</dbReference>
<evidence type="ECO:0000313" key="1">
    <source>
        <dbReference type="EMBL" id="SDQ04988.1"/>
    </source>
</evidence>
<dbReference type="EMBL" id="FNKB01000002">
    <property type="protein sequence ID" value="SDQ47865.1"/>
    <property type="molecule type" value="Genomic_DNA"/>
</dbReference>
<protein>
    <submittedName>
        <fullName evidence="2">Uncharacterized protein</fullName>
    </submittedName>
</protein>
<evidence type="ECO:0000313" key="3">
    <source>
        <dbReference type="Proteomes" id="UP000182690"/>
    </source>
</evidence>
<dbReference type="STRING" id="1079994.SAMN04488565_0031"/>
<sequence>MSVALGSPAAWVRNLLGVDPAGAPESTTVTGLRSPLGDTITATVFDTPALSDGHDNARLELAELERGDNDADLGIVVSPAGLTGIDETAPEAWNVTMTLPTLRRILGQDTHNEKE</sequence>
<reference evidence="2 3" key="1">
    <citation type="submission" date="2016-10" db="EMBL/GenBank/DDBJ databases">
        <authorList>
            <person name="de Groot N.N."/>
        </authorList>
    </citation>
    <scope>NUCLEOTIDE SEQUENCE [LARGE SCALE GENOMIC DNA]</scope>
    <source>
        <strain evidence="2 3">DSM 22788</strain>
    </source>
</reference>
<organism evidence="2 3">
    <name type="scientific">Leucobacter chromiiresistens</name>
    <dbReference type="NCBI Taxonomy" id="1079994"/>
    <lineage>
        <taxon>Bacteria</taxon>
        <taxon>Bacillati</taxon>
        <taxon>Actinomycetota</taxon>
        <taxon>Actinomycetes</taxon>
        <taxon>Micrococcales</taxon>
        <taxon>Microbacteriaceae</taxon>
        <taxon>Leucobacter</taxon>
    </lineage>
</organism>
<dbReference type="EMBL" id="FNKB01000001">
    <property type="protein sequence ID" value="SDQ04988.1"/>
    <property type="molecule type" value="Genomic_DNA"/>
</dbReference>
<name>A0A1H1B7D0_9MICO</name>
<gene>
    <name evidence="1" type="ORF">SAMN04488565_0031</name>
    <name evidence="2" type="ORF">SAMN04488565_2633</name>
</gene>
<accession>A0A1H1B7D0</accession>
<dbReference type="Proteomes" id="UP000182690">
    <property type="component" value="Unassembled WGS sequence"/>
</dbReference>
<proteinExistence type="predicted"/>